<accession>A0A8S5SFN1</accession>
<organism evidence="1">
    <name type="scientific">Myoviridae sp. ctHMa1</name>
    <dbReference type="NCBI Taxonomy" id="2827671"/>
    <lineage>
        <taxon>Viruses</taxon>
        <taxon>Duplodnaviria</taxon>
        <taxon>Heunggongvirae</taxon>
        <taxon>Uroviricota</taxon>
        <taxon>Caudoviricetes</taxon>
    </lineage>
</organism>
<dbReference type="EMBL" id="BK032590">
    <property type="protein sequence ID" value="DAF49884.1"/>
    <property type="molecule type" value="Genomic_DNA"/>
</dbReference>
<proteinExistence type="predicted"/>
<sequence length="42" mass="5143">MLICVLTLNKKTNIQFYLFQLCTVPKICHQKEHLYYLFYISM</sequence>
<evidence type="ECO:0000313" key="1">
    <source>
        <dbReference type="EMBL" id="DAF49884.1"/>
    </source>
</evidence>
<protein>
    <submittedName>
        <fullName evidence="1">Uncharacterized protein</fullName>
    </submittedName>
</protein>
<name>A0A8S5SFN1_9CAUD</name>
<reference evidence="1" key="1">
    <citation type="journal article" date="2021" name="Proc. Natl. Acad. Sci. U.S.A.">
        <title>A Catalog of Tens of Thousands of Viruses from Human Metagenomes Reveals Hidden Associations with Chronic Diseases.</title>
        <authorList>
            <person name="Tisza M.J."/>
            <person name="Buck C.B."/>
        </authorList>
    </citation>
    <scope>NUCLEOTIDE SEQUENCE</scope>
    <source>
        <strain evidence="1">CtHMa1</strain>
    </source>
</reference>